<evidence type="ECO:0000313" key="4">
    <source>
        <dbReference type="Proteomes" id="UP000054266"/>
    </source>
</evidence>
<feature type="compositionally biased region" description="Polar residues" evidence="1">
    <location>
        <begin position="77"/>
        <end position="106"/>
    </location>
</feature>
<dbReference type="EMBL" id="KN846958">
    <property type="protein sequence ID" value="KIW69762.1"/>
    <property type="molecule type" value="Genomic_DNA"/>
</dbReference>
<evidence type="ECO:0000313" key="3">
    <source>
        <dbReference type="EMBL" id="KIW69762.1"/>
    </source>
</evidence>
<feature type="compositionally biased region" description="Polar residues" evidence="1">
    <location>
        <begin position="1"/>
        <end position="12"/>
    </location>
</feature>
<name>A0A0D2E5Y8_9EURO</name>
<protein>
    <recommendedName>
        <fullName evidence="2">Peroxin/Ferlin domain-containing protein</fullName>
    </recommendedName>
</protein>
<sequence length="556" mass="63012">MSENVSKIQTRITTHDGPADPSDHEISLVDTTDPGSEVRTQDEPRSSSPSASSKKLARKGTRDSVKGQITRRKYAKYQQQRYHSKTDSVTTAEGPSSKPASIQQAQDVEAEPGTQTVDFAPAKPIAVPIERGRENVDKRRRESRRLKEEVSEIDILYENQRGSFFCGIPLYSHSSLLPIDPSPWTNKDFKDSPVDITNAQVPDPSWGWAWKTWYVDMSHDVDEEGWQYSFAFGRNWVWHGTHPWFHSFVRRRRWLRKRVKLDLESRRGRPGSMGEAHNLTGDYFTIHSKRDRSPVDAVDGTAKTARPSSFISFPSTIDINEPPEDLKDIASLITSLKLAKIDREKIEMVKKFVKQGGEELAYLKDHIPDIMSFLVFQNSRTQLLSYLKKTANEARQHRQVHEDEEKPETDAESRRIDNLLAAVEAANAEIGGLEYWSDRKHVLKTNDSEGPTMQTIATIFDQPASKPKIENDPVEMIKGISEKADIPDESTESMFKSPQCPSASHGQDETNEKVDETPTREDKGKGRAYESEDDQIEQDSNPRLGSDEVYVPDAVD</sequence>
<dbReference type="GO" id="GO:0016020">
    <property type="term" value="C:membrane"/>
    <property type="evidence" value="ECO:0007669"/>
    <property type="project" value="InterPro"/>
</dbReference>
<feature type="region of interest" description="Disordered" evidence="1">
    <location>
        <begin position="1"/>
        <end position="124"/>
    </location>
</feature>
<feature type="compositionally biased region" description="Basic and acidic residues" evidence="1">
    <location>
        <begin position="506"/>
        <end position="530"/>
    </location>
</feature>
<dbReference type="InterPro" id="IPR006614">
    <property type="entry name" value="Peroxin/Ferlin"/>
</dbReference>
<dbReference type="Proteomes" id="UP000054266">
    <property type="component" value="Unassembled WGS sequence"/>
</dbReference>
<feature type="region of interest" description="Disordered" evidence="1">
    <location>
        <begin position="393"/>
        <end position="413"/>
    </location>
</feature>
<feature type="compositionally biased region" description="Basic and acidic residues" evidence="1">
    <location>
        <begin position="13"/>
        <end position="27"/>
    </location>
</feature>
<dbReference type="AlphaFoldDB" id="A0A0D2E5Y8"/>
<feature type="region of interest" description="Disordered" evidence="1">
    <location>
        <begin position="487"/>
        <end position="556"/>
    </location>
</feature>
<accession>A0A0D2E5Y8</accession>
<dbReference type="HOGENOM" id="CLU_028361_2_1_1"/>
<evidence type="ECO:0000256" key="1">
    <source>
        <dbReference type="SAM" id="MobiDB-lite"/>
    </source>
</evidence>
<evidence type="ECO:0000259" key="2">
    <source>
        <dbReference type="SMART" id="SM00694"/>
    </source>
</evidence>
<proteinExistence type="predicted"/>
<keyword evidence="4" id="KW-1185">Reference proteome</keyword>
<dbReference type="STRING" id="5601.A0A0D2E5Y8"/>
<organism evidence="3 4">
    <name type="scientific">Phialophora macrospora</name>
    <dbReference type="NCBI Taxonomy" id="1851006"/>
    <lineage>
        <taxon>Eukaryota</taxon>
        <taxon>Fungi</taxon>
        <taxon>Dikarya</taxon>
        <taxon>Ascomycota</taxon>
        <taxon>Pezizomycotina</taxon>
        <taxon>Eurotiomycetes</taxon>
        <taxon>Chaetothyriomycetidae</taxon>
        <taxon>Chaetothyriales</taxon>
        <taxon>Herpotrichiellaceae</taxon>
        <taxon>Phialophora</taxon>
    </lineage>
</organism>
<feature type="domain" description="Peroxin/Ferlin" evidence="2">
    <location>
        <begin position="225"/>
        <end position="261"/>
    </location>
</feature>
<feature type="compositionally biased region" description="Polar residues" evidence="1">
    <location>
        <begin position="492"/>
        <end position="505"/>
    </location>
</feature>
<gene>
    <name evidence="3" type="ORF">PV04_05620</name>
</gene>
<reference evidence="3 4" key="1">
    <citation type="submission" date="2015-01" db="EMBL/GenBank/DDBJ databases">
        <title>The Genome Sequence of Capronia semiimmersa CBS27337.</title>
        <authorList>
            <consortium name="The Broad Institute Genomics Platform"/>
            <person name="Cuomo C."/>
            <person name="de Hoog S."/>
            <person name="Gorbushina A."/>
            <person name="Stielow B."/>
            <person name="Teixiera M."/>
            <person name="Abouelleil A."/>
            <person name="Chapman S.B."/>
            <person name="Priest M."/>
            <person name="Young S.K."/>
            <person name="Wortman J."/>
            <person name="Nusbaum C."/>
            <person name="Birren B."/>
        </authorList>
    </citation>
    <scope>NUCLEOTIDE SEQUENCE [LARGE SCALE GENOMIC DNA]</scope>
    <source>
        <strain evidence="3 4">CBS 27337</strain>
    </source>
</reference>
<dbReference type="SMART" id="SM00694">
    <property type="entry name" value="DysFC"/>
    <property type="match status" value="1"/>
</dbReference>